<comment type="caution">
    <text evidence="1">The sequence shown here is derived from an EMBL/GenBank/DDBJ whole genome shotgun (WGS) entry which is preliminary data.</text>
</comment>
<dbReference type="EMBL" id="LBBT01000179">
    <property type="protein sequence ID" value="KKY01522.1"/>
    <property type="molecule type" value="Genomic_DNA"/>
</dbReference>
<evidence type="ECO:0000313" key="1">
    <source>
        <dbReference type="EMBL" id="KKY01522.1"/>
    </source>
</evidence>
<keyword evidence="2" id="KW-1185">Reference proteome</keyword>
<reference evidence="1 2" key="1">
    <citation type="submission" date="2015-04" db="EMBL/GenBank/DDBJ databases">
        <title>Microcin producing Clostridium sp. JC272T.</title>
        <authorList>
            <person name="Jyothsna T."/>
            <person name="Sasikala C."/>
            <person name="Ramana C."/>
        </authorList>
    </citation>
    <scope>NUCLEOTIDE SEQUENCE [LARGE SCALE GENOMIC DNA]</scope>
    <source>
        <strain evidence="1 2">JC272</strain>
    </source>
</reference>
<dbReference type="RefSeq" id="WP_046822838.1">
    <property type="nucleotide sequence ID" value="NZ_LBBT01000179.1"/>
</dbReference>
<protein>
    <submittedName>
        <fullName evidence="1">Uncharacterized protein</fullName>
    </submittedName>
</protein>
<sequence length="159" mass="18257">MSKKLKILIIGLSVLIIASIYIVSRSNSVKSKETSKTLNSSSHQQSSEIDSILKTRKYQLIEGKEYIQYELPYSTNEIMKNTKLMLQLRDLLVDENTFFTMLKLNDGNGVLVQTEFQSLMIGSLGDEFCTLNNVLYDGSVYKDKIDYFKFKETLPYIPE</sequence>
<organism evidence="1 2">
    <name type="scientific">Paraclostridium benzoelyticum</name>
    <dbReference type="NCBI Taxonomy" id="1629550"/>
    <lineage>
        <taxon>Bacteria</taxon>
        <taxon>Bacillati</taxon>
        <taxon>Bacillota</taxon>
        <taxon>Clostridia</taxon>
        <taxon>Peptostreptococcales</taxon>
        <taxon>Peptostreptococcaceae</taxon>
        <taxon>Paraclostridium</taxon>
    </lineage>
</organism>
<dbReference type="Proteomes" id="UP000034407">
    <property type="component" value="Unassembled WGS sequence"/>
</dbReference>
<name>A0A0M3DJH9_9FIRM</name>
<accession>A0A0M3DJH9</accession>
<gene>
    <name evidence="1" type="ORF">VN21_08315</name>
</gene>
<dbReference type="PATRIC" id="fig|1629550.3.peg.1102"/>
<proteinExistence type="predicted"/>
<evidence type="ECO:0000313" key="2">
    <source>
        <dbReference type="Proteomes" id="UP000034407"/>
    </source>
</evidence>
<dbReference type="AlphaFoldDB" id="A0A0M3DJH9"/>